<protein>
    <submittedName>
        <fullName evidence="1">Uncharacterized protein</fullName>
    </submittedName>
</protein>
<proteinExistence type="predicted"/>
<name>A0A2P2Q7N4_RHIMU</name>
<reference evidence="1" key="1">
    <citation type="submission" date="2018-02" db="EMBL/GenBank/DDBJ databases">
        <title>Rhizophora mucronata_Transcriptome.</title>
        <authorList>
            <person name="Meera S.P."/>
            <person name="Sreeshan A."/>
            <person name="Augustine A."/>
        </authorList>
    </citation>
    <scope>NUCLEOTIDE SEQUENCE</scope>
    <source>
        <tissue evidence="1">Leaf</tissue>
    </source>
</reference>
<dbReference type="EMBL" id="GGEC01082511">
    <property type="protein sequence ID" value="MBX62995.1"/>
    <property type="molecule type" value="Transcribed_RNA"/>
</dbReference>
<evidence type="ECO:0000313" key="1">
    <source>
        <dbReference type="EMBL" id="MBX62995.1"/>
    </source>
</evidence>
<accession>A0A2P2Q7N4</accession>
<dbReference type="AlphaFoldDB" id="A0A2P2Q7N4"/>
<organism evidence="1">
    <name type="scientific">Rhizophora mucronata</name>
    <name type="common">Asiatic mangrove</name>
    <dbReference type="NCBI Taxonomy" id="61149"/>
    <lineage>
        <taxon>Eukaryota</taxon>
        <taxon>Viridiplantae</taxon>
        <taxon>Streptophyta</taxon>
        <taxon>Embryophyta</taxon>
        <taxon>Tracheophyta</taxon>
        <taxon>Spermatophyta</taxon>
        <taxon>Magnoliopsida</taxon>
        <taxon>eudicotyledons</taxon>
        <taxon>Gunneridae</taxon>
        <taxon>Pentapetalae</taxon>
        <taxon>rosids</taxon>
        <taxon>fabids</taxon>
        <taxon>Malpighiales</taxon>
        <taxon>Rhizophoraceae</taxon>
        <taxon>Rhizophora</taxon>
    </lineage>
</organism>
<sequence>MFTCCSVADVGGNKKLVTRSNHYIEMLMFRCLHKHI</sequence>